<proteinExistence type="predicted"/>
<dbReference type="Proteomes" id="UP000499080">
    <property type="component" value="Unassembled WGS sequence"/>
</dbReference>
<gene>
    <name evidence="1" type="ORF">AVEN_202568_1</name>
</gene>
<organism evidence="1 2">
    <name type="scientific">Araneus ventricosus</name>
    <name type="common">Orbweaver spider</name>
    <name type="synonym">Epeira ventricosa</name>
    <dbReference type="NCBI Taxonomy" id="182803"/>
    <lineage>
        <taxon>Eukaryota</taxon>
        <taxon>Metazoa</taxon>
        <taxon>Ecdysozoa</taxon>
        <taxon>Arthropoda</taxon>
        <taxon>Chelicerata</taxon>
        <taxon>Arachnida</taxon>
        <taxon>Araneae</taxon>
        <taxon>Araneomorphae</taxon>
        <taxon>Entelegynae</taxon>
        <taxon>Araneoidea</taxon>
        <taxon>Araneidae</taxon>
        <taxon>Araneus</taxon>
    </lineage>
</organism>
<evidence type="ECO:0000313" key="2">
    <source>
        <dbReference type="Proteomes" id="UP000499080"/>
    </source>
</evidence>
<dbReference type="EMBL" id="BGPR01004160">
    <property type="protein sequence ID" value="GBM96614.1"/>
    <property type="molecule type" value="Genomic_DNA"/>
</dbReference>
<dbReference type="AlphaFoldDB" id="A0A4Y2K2R7"/>
<keyword evidence="2" id="KW-1185">Reference proteome</keyword>
<sequence length="110" mass="12185">MALPSWLVTPQRRNSISHLLEHSDEGGYGRTFPYRHYAAYVTLHACLVDFRGLRVSVLGCDPAFSLQKCSVFQLPFGMNSAVPEIVLIGDRIIGEDLSVRGPEATLSSYD</sequence>
<accession>A0A4Y2K2R7</accession>
<name>A0A4Y2K2R7_ARAVE</name>
<comment type="caution">
    <text evidence="1">The sequence shown here is derived from an EMBL/GenBank/DDBJ whole genome shotgun (WGS) entry which is preliminary data.</text>
</comment>
<reference evidence="1 2" key="1">
    <citation type="journal article" date="2019" name="Sci. Rep.">
        <title>Orb-weaving spider Araneus ventricosus genome elucidates the spidroin gene catalogue.</title>
        <authorList>
            <person name="Kono N."/>
            <person name="Nakamura H."/>
            <person name="Ohtoshi R."/>
            <person name="Moran D.A.P."/>
            <person name="Shinohara A."/>
            <person name="Yoshida Y."/>
            <person name="Fujiwara M."/>
            <person name="Mori M."/>
            <person name="Tomita M."/>
            <person name="Arakawa K."/>
        </authorList>
    </citation>
    <scope>NUCLEOTIDE SEQUENCE [LARGE SCALE GENOMIC DNA]</scope>
</reference>
<evidence type="ECO:0000313" key="1">
    <source>
        <dbReference type="EMBL" id="GBM96614.1"/>
    </source>
</evidence>
<protein>
    <submittedName>
        <fullName evidence="1">Uncharacterized protein</fullName>
    </submittedName>
</protein>